<organism evidence="1 2">
    <name type="scientific">Agrilus planipennis</name>
    <name type="common">Emerald ash borer</name>
    <name type="synonym">Agrilus marcopoli</name>
    <dbReference type="NCBI Taxonomy" id="224129"/>
    <lineage>
        <taxon>Eukaryota</taxon>
        <taxon>Metazoa</taxon>
        <taxon>Ecdysozoa</taxon>
        <taxon>Arthropoda</taxon>
        <taxon>Hexapoda</taxon>
        <taxon>Insecta</taxon>
        <taxon>Pterygota</taxon>
        <taxon>Neoptera</taxon>
        <taxon>Endopterygota</taxon>
        <taxon>Coleoptera</taxon>
        <taxon>Polyphaga</taxon>
        <taxon>Elateriformia</taxon>
        <taxon>Buprestoidea</taxon>
        <taxon>Buprestidae</taxon>
        <taxon>Agrilinae</taxon>
        <taxon>Agrilus</taxon>
    </lineage>
</organism>
<dbReference type="GeneID" id="108743014"/>
<reference evidence="2" key="1">
    <citation type="submission" date="2025-08" db="UniProtKB">
        <authorList>
            <consortium name="RefSeq"/>
        </authorList>
    </citation>
    <scope>IDENTIFICATION</scope>
    <source>
        <tissue evidence="2">Entire body</tissue>
    </source>
</reference>
<gene>
    <name evidence="2" type="primary">LOC108743014</name>
</gene>
<name>A0A1W4XD31_AGRPL</name>
<dbReference type="Proteomes" id="UP000192223">
    <property type="component" value="Unplaced"/>
</dbReference>
<evidence type="ECO:0000313" key="1">
    <source>
        <dbReference type="Proteomes" id="UP000192223"/>
    </source>
</evidence>
<dbReference type="AlphaFoldDB" id="A0A1W4XD31"/>
<protein>
    <submittedName>
        <fullName evidence="2">Uncharacterized protein LOC108743014 isoform X1</fullName>
    </submittedName>
</protein>
<dbReference type="InParanoid" id="A0A1W4XD31"/>
<sequence length="440" mass="50282">MAIVKCISKLFPLLIKSGIIAETNLICNAVLRSKWTNTSAALCSAMIDYALNEVTNQLFITKCTNDYRTIIKVLGTIYEIQDESVCSKFTDILRSHLNFLCQMLSLIEISNDLKSLLVFILRDMYKSLFSNFNEKFDDIIEWDLPENLEQWPSSNSSRVFLLTVYFMQLYSRIIWRQAEILDFLIARTFRRNFALSELKILLHLFPIYSLNQTGQKIPSATHILAQLSSERIDHLKEIITFEKIQMTWIFLYAPLLVKIKTFYLWLSIEKDDTKILPALDASGSGDFLLTILFRNCNVPIISTRCISLLSKLQDPKLPSHASRYIKLSLTEPKIFPYIMQIFCSAKIDKSLSLHCAEMISLILPTLSDKGAVNGACQFSLNLLNEYKNESDVFMQFASNKLAVLFLVSVASHDDDTNALNATKVLRALVKLQASIKLMLF</sequence>
<proteinExistence type="predicted"/>
<accession>A0A1W4XD31</accession>
<evidence type="ECO:0000313" key="2">
    <source>
        <dbReference type="RefSeq" id="XP_018333909.1"/>
    </source>
</evidence>
<dbReference type="KEGG" id="apln:108743014"/>
<keyword evidence="1" id="KW-1185">Reference proteome</keyword>
<dbReference type="RefSeq" id="XP_018333909.1">
    <property type="nucleotide sequence ID" value="XM_018478407.2"/>
</dbReference>